<dbReference type="Gene3D" id="1.25.40.10">
    <property type="entry name" value="Tetratricopeptide repeat domain"/>
    <property type="match status" value="1"/>
</dbReference>
<dbReference type="OrthoDB" id="2524554at2759"/>
<keyword evidence="2" id="KW-1185">Reference proteome</keyword>
<gene>
    <name evidence="1" type="ORF">FIBSPDRAFT_172436</name>
</gene>
<proteinExistence type="predicted"/>
<dbReference type="AlphaFoldDB" id="A0A166AV98"/>
<evidence type="ECO:0000313" key="1">
    <source>
        <dbReference type="EMBL" id="KZP11992.1"/>
    </source>
</evidence>
<name>A0A166AV98_9AGAM</name>
<accession>A0A166AV98</accession>
<dbReference type="InterPro" id="IPR011990">
    <property type="entry name" value="TPR-like_helical_dom_sf"/>
</dbReference>
<protein>
    <recommendedName>
        <fullName evidence="3">TPR-like protein</fullName>
    </recommendedName>
</protein>
<reference evidence="1 2" key="1">
    <citation type="journal article" date="2016" name="Mol. Biol. Evol.">
        <title>Comparative Genomics of Early-Diverging Mushroom-Forming Fungi Provides Insights into the Origins of Lignocellulose Decay Capabilities.</title>
        <authorList>
            <person name="Nagy L.G."/>
            <person name="Riley R."/>
            <person name="Tritt A."/>
            <person name="Adam C."/>
            <person name="Daum C."/>
            <person name="Floudas D."/>
            <person name="Sun H."/>
            <person name="Yadav J.S."/>
            <person name="Pangilinan J."/>
            <person name="Larsson K.H."/>
            <person name="Matsuura K."/>
            <person name="Barry K."/>
            <person name="Labutti K."/>
            <person name="Kuo R."/>
            <person name="Ohm R.A."/>
            <person name="Bhattacharya S.S."/>
            <person name="Shirouzu T."/>
            <person name="Yoshinaga Y."/>
            <person name="Martin F.M."/>
            <person name="Grigoriev I.V."/>
            <person name="Hibbett D.S."/>
        </authorList>
    </citation>
    <scope>NUCLEOTIDE SEQUENCE [LARGE SCALE GENOMIC DNA]</scope>
    <source>
        <strain evidence="1 2">CBS 109695</strain>
    </source>
</reference>
<evidence type="ECO:0008006" key="3">
    <source>
        <dbReference type="Google" id="ProtNLM"/>
    </source>
</evidence>
<dbReference type="Proteomes" id="UP000076532">
    <property type="component" value="Unassembled WGS sequence"/>
</dbReference>
<dbReference type="EMBL" id="KV417654">
    <property type="protein sequence ID" value="KZP11992.1"/>
    <property type="molecule type" value="Genomic_DNA"/>
</dbReference>
<sequence length="535" mass="57891">MLLSRKIKTPASRLMQRVHPLIRMQHVLQRNYSSSQTPASTPKSSSAPAPVYSDNLAQHTVYGLSIYGRLFKYTAVALLGFGTLAWTAFEGTHLYVEAAKLSPETDEEVKKWGWDEEADIWSGGEAGGTDPGLGFKGRHAVRSAWMALNWGIGPGSSVIGSNAFSGKGPSGAGGLNIVDARLEFAQDYISMALAIAQERSHSGKIHPQTPWRLLVRHAAILERMGSQASWFEARSELEKVWAQIPKDGSDAGRTALKLGDLNHRLGDVEDALAWWARAIQLTQGDHSKDTTLVSPVVPKTAPTSPLAQRTLISTLISLSAHYATSGQLKQAQAVEESSLELLRAIAPPQSQKLASAPEALHVLYVLHRSSLLSIHLAEVLFGLRSPTTTSLQHLTNAATASERVALALTGLPSIHPDAPQSQIPHPPASESPLMKIFTGAPSLSKPATSLLRDARRTAAEAWNLMGVLHEQDGGNSKPEKALECYERALGWAGVAADRPGAVADAGDGILETEWKVFWANYVRARDVVRNRRQDK</sequence>
<dbReference type="SUPFAM" id="SSF48452">
    <property type="entry name" value="TPR-like"/>
    <property type="match status" value="1"/>
</dbReference>
<evidence type="ECO:0000313" key="2">
    <source>
        <dbReference type="Proteomes" id="UP000076532"/>
    </source>
</evidence>
<organism evidence="1 2">
    <name type="scientific">Athelia psychrophila</name>
    <dbReference type="NCBI Taxonomy" id="1759441"/>
    <lineage>
        <taxon>Eukaryota</taxon>
        <taxon>Fungi</taxon>
        <taxon>Dikarya</taxon>
        <taxon>Basidiomycota</taxon>
        <taxon>Agaricomycotina</taxon>
        <taxon>Agaricomycetes</taxon>
        <taxon>Agaricomycetidae</taxon>
        <taxon>Atheliales</taxon>
        <taxon>Atheliaceae</taxon>
        <taxon>Athelia</taxon>
    </lineage>
</organism>